<evidence type="ECO:0000313" key="3">
    <source>
        <dbReference type="Proteomes" id="UP000260452"/>
    </source>
</evidence>
<gene>
    <name evidence="2" type="ORF">Lb_48</name>
</gene>
<dbReference type="CDD" id="cd00093">
    <property type="entry name" value="HTH_XRE"/>
    <property type="match status" value="1"/>
</dbReference>
<dbReference type="InterPro" id="IPR010982">
    <property type="entry name" value="Lambda_DNA-bd_dom_sf"/>
</dbReference>
<dbReference type="EMBL" id="MG020111">
    <property type="protein sequence ID" value="ATN94211.1"/>
    <property type="molecule type" value="Genomic_DNA"/>
</dbReference>
<reference evidence="2 3" key="1">
    <citation type="submission" date="2017-09" db="EMBL/GenBank/DDBJ databases">
        <title>Genome sequence and analysis of a bacteriophage of Lactobacillus brevis.</title>
        <authorList>
            <person name="Yu M."/>
            <person name="Qi R."/>
            <person name="Jiang X."/>
            <person name="Tang T."/>
            <person name="Qiao X."/>
            <person name="Jiang Y."/>
            <person name="Tang L."/>
            <person name="Wang L."/>
            <person name="Xu Y."/>
            <person name="Li Y."/>
        </authorList>
    </citation>
    <scope>NUCLEOTIDE SEQUENCE [LARGE SCALE GENOMIC DNA]</scope>
</reference>
<protein>
    <submittedName>
        <fullName evidence="2">HTH-type transcriptional regulator</fullName>
    </submittedName>
</protein>
<dbReference type="Proteomes" id="UP000260452">
    <property type="component" value="Genome"/>
</dbReference>
<organism evidence="2 3">
    <name type="scientific">Lactobacillus phage Lb</name>
    <dbReference type="NCBI Taxonomy" id="2048517"/>
    <lineage>
        <taxon>Viruses</taxon>
        <taxon>Duplodnaviria</taxon>
        <taxon>Heunggongvirae</taxon>
        <taxon>Uroviricota</taxon>
        <taxon>Caudoviricetes</taxon>
        <taxon>Heilongjiangvirus</taxon>
        <taxon>Heilongjiangvirus Lb</taxon>
    </lineage>
</organism>
<dbReference type="Pfam" id="PF01381">
    <property type="entry name" value="HTH_3"/>
    <property type="match status" value="1"/>
</dbReference>
<sequence>MKLIKFSLEACRKNVGMNLKDASECVGINYQTLSKYEHDSSNIPMSLLNKLSVLYNVPTDYIFLGKKDELIRTLRSTQSA</sequence>
<dbReference type="PROSITE" id="PS50943">
    <property type="entry name" value="HTH_CROC1"/>
    <property type="match status" value="1"/>
</dbReference>
<dbReference type="InterPro" id="IPR001387">
    <property type="entry name" value="Cro/C1-type_HTH"/>
</dbReference>
<name>A0A2Z2U839_9CAUD</name>
<keyword evidence="3" id="KW-1185">Reference proteome</keyword>
<evidence type="ECO:0000313" key="2">
    <source>
        <dbReference type="EMBL" id="ATN94211.1"/>
    </source>
</evidence>
<accession>A0A2Z2U839</accession>
<feature type="domain" description="HTH cro/C1-type" evidence="1">
    <location>
        <begin position="8"/>
        <end position="62"/>
    </location>
</feature>
<proteinExistence type="predicted"/>
<dbReference type="Gene3D" id="1.10.260.40">
    <property type="entry name" value="lambda repressor-like DNA-binding domains"/>
    <property type="match status" value="1"/>
</dbReference>
<dbReference type="GO" id="GO:0003677">
    <property type="term" value="F:DNA binding"/>
    <property type="evidence" value="ECO:0007669"/>
    <property type="project" value="InterPro"/>
</dbReference>
<dbReference type="SMART" id="SM00530">
    <property type="entry name" value="HTH_XRE"/>
    <property type="match status" value="1"/>
</dbReference>
<dbReference type="SUPFAM" id="SSF47413">
    <property type="entry name" value="lambda repressor-like DNA-binding domains"/>
    <property type="match status" value="1"/>
</dbReference>
<evidence type="ECO:0000259" key="1">
    <source>
        <dbReference type="PROSITE" id="PS50943"/>
    </source>
</evidence>